<organism evidence="2 3">
    <name type="scientific">Rubellicoccus peritrichatus</name>
    <dbReference type="NCBI Taxonomy" id="3080537"/>
    <lineage>
        <taxon>Bacteria</taxon>
        <taxon>Pseudomonadati</taxon>
        <taxon>Verrucomicrobiota</taxon>
        <taxon>Opitutia</taxon>
        <taxon>Puniceicoccales</taxon>
        <taxon>Cerasicoccaceae</taxon>
        <taxon>Rubellicoccus</taxon>
    </lineage>
</organism>
<proteinExistence type="predicted"/>
<accession>A0AAQ3LBX4</accession>
<evidence type="ECO:0000313" key="3">
    <source>
        <dbReference type="Proteomes" id="UP001304300"/>
    </source>
</evidence>
<name>A0AAQ3LBX4_9BACT</name>
<evidence type="ECO:0000313" key="2">
    <source>
        <dbReference type="EMBL" id="WOO42462.1"/>
    </source>
</evidence>
<feature type="region of interest" description="Disordered" evidence="1">
    <location>
        <begin position="1"/>
        <end position="405"/>
    </location>
</feature>
<dbReference type="EMBL" id="CP136920">
    <property type="protein sequence ID" value="WOO42462.1"/>
    <property type="molecule type" value="Genomic_DNA"/>
</dbReference>
<feature type="compositionally biased region" description="Low complexity" evidence="1">
    <location>
        <begin position="381"/>
        <end position="395"/>
    </location>
</feature>
<evidence type="ECO:0000256" key="1">
    <source>
        <dbReference type="SAM" id="MobiDB-lite"/>
    </source>
</evidence>
<feature type="compositionally biased region" description="Polar residues" evidence="1">
    <location>
        <begin position="38"/>
        <end position="53"/>
    </location>
</feature>
<reference evidence="2 3" key="1">
    <citation type="submission" date="2023-10" db="EMBL/GenBank/DDBJ databases">
        <title>Rubellicoccus peritrichatus gen. nov., sp. nov., isolated from an algae of coral reef tank.</title>
        <authorList>
            <person name="Luo J."/>
        </authorList>
    </citation>
    <scope>NUCLEOTIDE SEQUENCE [LARGE SCALE GENOMIC DNA]</scope>
    <source>
        <strain evidence="2 3">CR14</strain>
    </source>
</reference>
<dbReference type="AlphaFoldDB" id="A0AAQ3LBX4"/>
<gene>
    <name evidence="2" type="ORF">RZN69_05125</name>
</gene>
<feature type="compositionally biased region" description="Basic and acidic residues" evidence="1">
    <location>
        <begin position="196"/>
        <end position="215"/>
    </location>
</feature>
<feature type="compositionally biased region" description="Basic and acidic residues" evidence="1">
    <location>
        <begin position="64"/>
        <end position="90"/>
    </location>
</feature>
<feature type="compositionally biased region" description="Basic residues" evidence="1">
    <location>
        <begin position="142"/>
        <end position="153"/>
    </location>
</feature>
<protein>
    <submittedName>
        <fullName evidence="2">Uncharacterized protein</fullName>
    </submittedName>
</protein>
<feature type="compositionally biased region" description="Basic and acidic residues" evidence="1">
    <location>
        <begin position="228"/>
        <end position="284"/>
    </location>
</feature>
<keyword evidence="3" id="KW-1185">Reference proteome</keyword>
<feature type="compositionally biased region" description="Low complexity" evidence="1">
    <location>
        <begin position="24"/>
        <end position="34"/>
    </location>
</feature>
<dbReference type="RefSeq" id="WP_317834983.1">
    <property type="nucleotide sequence ID" value="NZ_CP136920.1"/>
</dbReference>
<dbReference type="Proteomes" id="UP001304300">
    <property type="component" value="Chromosome"/>
</dbReference>
<feature type="compositionally biased region" description="Polar residues" evidence="1">
    <location>
        <begin position="154"/>
        <end position="164"/>
    </location>
</feature>
<dbReference type="KEGG" id="puo:RZN69_05125"/>
<feature type="compositionally biased region" description="Basic residues" evidence="1">
    <location>
        <begin position="355"/>
        <end position="371"/>
    </location>
</feature>
<sequence>MPSFEHTDSQAESNNEPIYQPGKNENAVNEANNESDSETASTPLPVSKPQVTHSGDIEASAIIAEKEQKEKERKEAEAKAAAEAKAKAEAEAEAQSTDGDGDPIIPKAERNPGRAPTFIDSHLPDPGPSILQNVKKSPAKASKPKRSGLKGRNRNSAPAPTGTKSGVLEFGEVSASEASESLTGKRVKDGALIPPPEKKDFGDKALDKPNSDKPKRSPKPGTSGDSQNKGKENQPKNKDGQPREKRPRQDRGPKSGEKREPGQRQKQGDRKPRNNNNRRNDKSRQQKPAPQPKVEEPKTLLGKVKKFFGDLFGGDEPRKMTAPPAQPKTGQKKQGGNNRKRPPNNQRKDGEGRPQGKRPNNRRGGRGRGGRGRGGQGKAQGQGQQQGQNRNNNNQKRPRREGDAN</sequence>